<dbReference type="GO" id="GO:0016226">
    <property type="term" value="P:iron-sulfur cluster assembly"/>
    <property type="evidence" value="ECO:0007669"/>
    <property type="project" value="InterPro"/>
</dbReference>
<organism evidence="4 5">
    <name type="scientific">Candidatus Peribacter riflensis</name>
    <dbReference type="NCBI Taxonomy" id="1735162"/>
    <lineage>
        <taxon>Bacteria</taxon>
        <taxon>Candidatus Peregrinibacteriota</taxon>
        <taxon>Candidatus Peribacteria</taxon>
        <taxon>Candidatus Peribacterales</taxon>
        <taxon>Candidatus Peribacteraceae</taxon>
        <taxon>Candidatus Peribacter</taxon>
    </lineage>
</organism>
<evidence type="ECO:0000259" key="3">
    <source>
        <dbReference type="Pfam" id="PF19295"/>
    </source>
</evidence>
<dbReference type="EMBL" id="CP013065">
    <property type="protein sequence ID" value="ALM13644.1"/>
    <property type="molecule type" value="Genomic_DNA"/>
</dbReference>
<reference evidence="5" key="1">
    <citation type="submission" date="2015-10" db="EMBL/GenBank/DDBJ databases">
        <title>Analysis of five complete genome sequences for members of the class Peribacteria in the recently recognized Peregrinibacteria bacterial phylum.</title>
        <authorList>
            <person name="Anantharaman K."/>
            <person name="Brown C.T."/>
            <person name="Burstein D."/>
            <person name="Castelle C.J."/>
            <person name="Probst A.J."/>
            <person name="Thomas B.C."/>
            <person name="Williams K.H."/>
            <person name="Banfield J.F."/>
        </authorList>
    </citation>
    <scope>NUCLEOTIDE SEQUENCE [LARGE SCALE GENOMIC DNA]</scope>
</reference>
<evidence type="ECO:0000259" key="2">
    <source>
        <dbReference type="Pfam" id="PF01458"/>
    </source>
</evidence>
<dbReference type="InterPro" id="IPR000825">
    <property type="entry name" value="SUF_FeS_clus_asmbl_SufBD_core"/>
</dbReference>
<accession>A0A0S1SXQ0</accession>
<dbReference type="KEGG" id="prf:PeribacterA2_0979"/>
<gene>
    <name evidence="4" type="ORF">PeribacterD1_0979</name>
</gene>
<protein>
    <submittedName>
        <fullName evidence="4">Fe-S cluster assembly protein SufB</fullName>
    </submittedName>
</protein>
<accession>A0A0S1SLA8</accession>
<feature type="domain" description="SUF system FeS cluster assembly SufBD core" evidence="2">
    <location>
        <begin position="201"/>
        <end position="435"/>
    </location>
</feature>
<dbReference type="PANTHER" id="PTHR30508">
    <property type="entry name" value="FES CLUSTER ASSEMBLY PROTEIN SUF"/>
    <property type="match status" value="1"/>
</dbReference>
<feature type="domain" description="SUF system FeS cluster assembly SufBD N-terminal" evidence="3">
    <location>
        <begin position="132"/>
        <end position="198"/>
    </location>
</feature>
<dbReference type="InterPro" id="IPR037284">
    <property type="entry name" value="SUF_FeS_clus_asmbl_SufBD_sf"/>
</dbReference>
<name>A0A0S1SQ64_9BACT</name>
<dbReference type="InterPro" id="IPR045595">
    <property type="entry name" value="SufBD_N"/>
</dbReference>
<dbReference type="SUPFAM" id="SSF101960">
    <property type="entry name" value="Stabilizer of iron transporter SufD"/>
    <property type="match status" value="1"/>
</dbReference>
<dbReference type="STRING" id="1735162.PeribacterB2_0981"/>
<accession>A0A0S1SSB3</accession>
<sequence>MPSSSLPQSALLDTPNAAPYTAGLARGLSEELVHRISADKGEPEWMLRHRLTCLRIFRTMPLPAWGPDLSRLNLKRILFYARPGVTQTDDWAEVPADIRRIYERLGIPEAEYQMLGGVGAQYESDVIYHRLKEEWEAQGVIFLDMDAAVRTYPDIVREHFMQCVRPTDHAFAALHGAVWSGGTFLFVPDGTVVTEPLQAYFRMNARGMGQFEHTMIIVGEGAVAHYIEGCSAPKYGSPSLHAGCVEVFAKPGSRVRYSSVENWSKDTFNLNTKRAIVEREATMEWVGGNLGSGVTMLYPCSVLTGEGSRCEHLGLAMAGAGQWQDTGAKVIHLAPHTSSVVVSKSVSRDGGRTVYRGLLKIAPEAKDSTSSIQCDALLLDARSSTATVPDLKVQTDDATIAHEATVGKLSEEDLFYAMSRGLSEPEAKTMIVRGFVEPVMQAIPLEYAVELNRLIEMEMEGSVG</sequence>
<dbReference type="Pfam" id="PF19295">
    <property type="entry name" value="SufBD_N"/>
    <property type="match status" value="1"/>
</dbReference>
<accession>A0A0S1SCN1</accession>
<dbReference type="InterPro" id="IPR010231">
    <property type="entry name" value="SUF_FeS_clus_asmbl_SufB"/>
</dbReference>
<dbReference type="PATRIC" id="fig|1735161.3.peg.958"/>
<reference evidence="4 5" key="2">
    <citation type="journal article" date="2016" name="PeerJ">
        <title>Analysis of five complete genome sequences for members of the class Peribacteria in the recently recognized Peregrinibacteria bacterial phylum.</title>
        <authorList>
            <person name="Anantharaman K."/>
            <person name="Brown C.T."/>
            <person name="Burstein D."/>
            <person name="Castelle C.J."/>
            <person name="Probst A.J."/>
            <person name="Thomas B.C."/>
            <person name="Williams K.H."/>
            <person name="Banfield J.F."/>
        </authorList>
    </citation>
    <scope>NUCLEOTIDE SEQUENCE [LARGE SCALE GENOMIC DNA]</scope>
    <source>
        <strain evidence="4">RIFOXYD1_FULL_PER-ii_59_16</strain>
    </source>
</reference>
<dbReference type="AlphaFoldDB" id="A0A0S1SQ64"/>
<evidence type="ECO:0000313" key="4">
    <source>
        <dbReference type="EMBL" id="ALM13644.1"/>
    </source>
</evidence>
<proteinExistence type="inferred from homology"/>
<evidence type="ECO:0000313" key="5">
    <source>
        <dbReference type="Proteomes" id="UP000069135"/>
    </source>
</evidence>
<evidence type="ECO:0000256" key="1">
    <source>
        <dbReference type="ARBA" id="ARBA00043967"/>
    </source>
</evidence>
<dbReference type="InterPro" id="IPR055346">
    <property type="entry name" value="Fe-S_cluster_assembly_SufBD"/>
</dbReference>
<dbReference type="NCBIfam" id="TIGR01980">
    <property type="entry name" value="sufB"/>
    <property type="match status" value="1"/>
</dbReference>
<comment type="similarity">
    <text evidence="1">Belongs to the iron-sulfur cluster assembly SufBD family.</text>
</comment>
<accession>A0A0S1SQ64</accession>
<dbReference type="PANTHER" id="PTHR30508:SF1">
    <property type="entry name" value="UPF0051 PROTEIN ABCI8, CHLOROPLASTIC-RELATED"/>
    <property type="match status" value="1"/>
</dbReference>
<dbReference type="Pfam" id="PF01458">
    <property type="entry name" value="SUFBD_core"/>
    <property type="match status" value="1"/>
</dbReference>
<dbReference type="Proteomes" id="UP000069135">
    <property type="component" value="Chromosome"/>
</dbReference>